<organism evidence="5 6">
    <name type="scientific">Phytopseudomonas seleniipraecipitans</name>
    <dbReference type="NCBI Taxonomy" id="640205"/>
    <lineage>
        <taxon>Bacteria</taxon>
        <taxon>Pseudomonadati</taxon>
        <taxon>Pseudomonadota</taxon>
        <taxon>Gammaproteobacteria</taxon>
        <taxon>Pseudomonadales</taxon>
        <taxon>Pseudomonadaceae</taxon>
        <taxon>Phytopseudomonas</taxon>
    </lineage>
</organism>
<feature type="domain" description="GGDEF" evidence="4">
    <location>
        <begin position="478"/>
        <end position="499"/>
    </location>
</feature>
<dbReference type="InterPro" id="IPR003018">
    <property type="entry name" value="GAF"/>
</dbReference>
<evidence type="ECO:0000313" key="6">
    <source>
        <dbReference type="Proteomes" id="UP000887421"/>
    </source>
</evidence>
<keyword evidence="1" id="KW-0808">Transferase</keyword>
<dbReference type="PANTHER" id="PTHR43102">
    <property type="entry name" value="SLR1143 PROTEIN"/>
    <property type="match status" value="1"/>
</dbReference>
<proteinExistence type="predicted"/>
<dbReference type="RefSeq" id="WP_070883481.1">
    <property type="nucleotide sequence ID" value="NZ_CP076114.1"/>
</dbReference>
<dbReference type="Pfam" id="PF01590">
    <property type="entry name" value="GAF"/>
    <property type="match status" value="1"/>
</dbReference>
<dbReference type="PROSITE" id="PS50113">
    <property type="entry name" value="PAC"/>
    <property type="match status" value="1"/>
</dbReference>
<dbReference type="InterPro" id="IPR043128">
    <property type="entry name" value="Rev_trsase/Diguanyl_cyclase"/>
</dbReference>
<dbReference type="SUPFAM" id="SSF55781">
    <property type="entry name" value="GAF domain-like"/>
    <property type="match status" value="1"/>
</dbReference>
<evidence type="ECO:0000256" key="1">
    <source>
        <dbReference type="ARBA" id="ARBA00022777"/>
    </source>
</evidence>
<evidence type="ECO:0000259" key="2">
    <source>
        <dbReference type="PROSITE" id="PS50112"/>
    </source>
</evidence>
<accession>A0ABY5J998</accession>
<dbReference type="InterPro" id="IPR029787">
    <property type="entry name" value="Nucleotide_cyclase"/>
</dbReference>
<dbReference type="SUPFAM" id="SSF55785">
    <property type="entry name" value="PYP-like sensor domain (PAS domain)"/>
    <property type="match status" value="2"/>
</dbReference>
<reference evidence="5" key="1">
    <citation type="submission" date="2021-05" db="EMBL/GenBank/DDBJ databases">
        <title>Complete genome sequence of Pseudomonas seleniipraecipitans strain D1-6.</title>
        <authorList>
            <person name="Lafi F."/>
            <person name="Eida A."/>
            <person name="Alam I."/>
            <person name="Hert H."/>
            <person name="Saad M."/>
        </authorList>
    </citation>
    <scope>NUCLEOTIDE SEQUENCE</scope>
    <source>
        <strain evidence="5">D1-6</strain>
    </source>
</reference>
<dbReference type="Gene3D" id="3.30.450.20">
    <property type="entry name" value="PAS domain"/>
    <property type="match status" value="2"/>
</dbReference>
<dbReference type="NCBIfam" id="TIGR00229">
    <property type="entry name" value="sensory_box"/>
    <property type="match status" value="2"/>
</dbReference>
<name>A0ABY5J998_9GAMM</name>
<dbReference type="EMBL" id="CP076114">
    <property type="protein sequence ID" value="UUD64641.1"/>
    <property type="molecule type" value="Genomic_DNA"/>
</dbReference>
<dbReference type="Pfam" id="PF08448">
    <property type="entry name" value="PAS_4"/>
    <property type="match status" value="1"/>
</dbReference>
<keyword evidence="6" id="KW-1185">Reference proteome</keyword>
<evidence type="ECO:0000313" key="5">
    <source>
        <dbReference type="EMBL" id="UUD64641.1"/>
    </source>
</evidence>
<dbReference type="Pfam" id="PF00990">
    <property type="entry name" value="GGDEF"/>
    <property type="match status" value="1"/>
</dbReference>
<dbReference type="InterPro" id="IPR013656">
    <property type="entry name" value="PAS_4"/>
</dbReference>
<dbReference type="InterPro" id="IPR001610">
    <property type="entry name" value="PAC"/>
</dbReference>
<dbReference type="PROSITE" id="PS50112">
    <property type="entry name" value="PAS"/>
    <property type="match status" value="2"/>
</dbReference>
<dbReference type="InterPro" id="IPR000160">
    <property type="entry name" value="GGDEF_dom"/>
</dbReference>
<dbReference type="SMART" id="SM00091">
    <property type="entry name" value="PAS"/>
    <property type="match status" value="2"/>
</dbReference>
<dbReference type="InterPro" id="IPR035965">
    <property type="entry name" value="PAS-like_dom_sf"/>
</dbReference>
<dbReference type="SUPFAM" id="SSF55073">
    <property type="entry name" value="Nucleotide cyclase"/>
    <property type="match status" value="1"/>
</dbReference>
<dbReference type="InterPro" id="IPR000014">
    <property type="entry name" value="PAS"/>
</dbReference>
<feature type="domain" description="PAC" evidence="3">
    <location>
        <begin position="255"/>
        <end position="307"/>
    </location>
</feature>
<dbReference type="PROSITE" id="PS50887">
    <property type="entry name" value="GGDEF"/>
    <property type="match status" value="1"/>
</dbReference>
<dbReference type="SMART" id="SM00065">
    <property type="entry name" value="GAF"/>
    <property type="match status" value="1"/>
</dbReference>
<dbReference type="Gene3D" id="3.30.450.40">
    <property type="match status" value="1"/>
</dbReference>
<dbReference type="SMART" id="SM00086">
    <property type="entry name" value="PAC"/>
    <property type="match status" value="2"/>
</dbReference>
<evidence type="ECO:0000259" key="3">
    <source>
        <dbReference type="PROSITE" id="PS50113"/>
    </source>
</evidence>
<dbReference type="InterPro" id="IPR000700">
    <property type="entry name" value="PAS-assoc_C"/>
</dbReference>
<dbReference type="Proteomes" id="UP000887421">
    <property type="component" value="Chromosome"/>
</dbReference>
<protein>
    <submittedName>
        <fullName evidence="5">PAS domain S-box protein</fullName>
    </submittedName>
</protein>
<feature type="domain" description="PAS" evidence="2">
    <location>
        <begin position="326"/>
        <end position="396"/>
    </location>
</feature>
<keyword evidence="1" id="KW-0418">Kinase</keyword>
<dbReference type="CDD" id="cd00130">
    <property type="entry name" value="PAS"/>
    <property type="match status" value="1"/>
</dbReference>
<dbReference type="InterPro" id="IPR029016">
    <property type="entry name" value="GAF-like_dom_sf"/>
</dbReference>
<sequence>MPIATPPENELARLRLLRSLNILDTPPEESFDRIVRIVAELTKVPTALVSLVDADRQWFKAKVGLDACETPRDVAFCAHALHEPEILIIEDASKDERFADNPLVVGDPKVRFYAGVPLRNAEGLTLGTLCAIDYQPKTLNASVILAFKDLARVLERELLQRSAAVDSKQVWDQEREAKQLSESRFRLIFDEAPTGKAIVDLDGQFIEVNAKLCEITGYPAHQLTQMTFRHITHNDDLAQDLSLLKALLDGTRRSYQLDKRYVCSDGSLIWVQVNVALVRDAAGRPLHYIAVVIDISERKRAEALVYDYQHHLESKVERRTEELARSMDALQTITDNLPVLIAQVDQELRYVFNNDVYRQVFGIDPRALKGKRIADVLSDELFAELEPYFIRALKGERGTCDNVRYTASQNRVWSATYIPDIRNGVVNGFFIMSQDVTERRLFERSLIDQAMRDPLTQLPNRRALDQELAALLAQQDRKPFAVFFLDLDGFKLINDLNRP</sequence>
<dbReference type="InterPro" id="IPR013767">
    <property type="entry name" value="PAS_fold"/>
</dbReference>
<dbReference type="PANTHER" id="PTHR43102:SF2">
    <property type="entry name" value="GAF DOMAIN-CONTAINING PROTEIN"/>
    <property type="match status" value="1"/>
</dbReference>
<feature type="domain" description="PAS" evidence="2">
    <location>
        <begin position="181"/>
        <end position="251"/>
    </location>
</feature>
<dbReference type="Gene3D" id="3.30.70.270">
    <property type="match status" value="1"/>
</dbReference>
<dbReference type="Pfam" id="PF00989">
    <property type="entry name" value="PAS"/>
    <property type="match status" value="1"/>
</dbReference>
<evidence type="ECO:0000259" key="4">
    <source>
        <dbReference type="PROSITE" id="PS50887"/>
    </source>
</evidence>
<gene>
    <name evidence="5" type="ORF">D16iCDA_02755</name>
</gene>